<proteinExistence type="predicted"/>
<keyword evidence="7" id="KW-1185">Reference proteome</keyword>
<dbReference type="SUPFAM" id="SSF46689">
    <property type="entry name" value="Homeodomain-like"/>
    <property type="match status" value="1"/>
</dbReference>
<evidence type="ECO:0000313" key="7">
    <source>
        <dbReference type="Proteomes" id="UP000269721"/>
    </source>
</evidence>
<dbReference type="InterPro" id="IPR008422">
    <property type="entry name" value="KN_HD"/>
</dbReference>
<evidence type="ECO:0000256" key="3">
    <source>
        <dbReference type="ARBA" id="ARBA00023242"/>
    </source>
</evidence>
<dbReference type="Pfam" id="PF05920">
    <property type="entry name" value="Homeobox_KN"/>
    <property type="match status" value="1"/>
</dbReference>
<dbReference type="GO" id="GO:0005634">
    <property type="term" value="C:nucleus"/>
    <property type="evidence" value="ECO:0007669"/>
    <property type="project" value="UniProtKB-SubCell"/>
</dbReference>
<dbReference type="PROSITE" id="PS50071">
    <property type="entry name" value="HOMEOBOX_2"/>
    <property type="match status" value="1"/>
</dbReference>
<dbReference type="OrthoDB" id="10056939at2759"/>
<keyword evidence="1 4" id="KW-0238">DNA-binding</keyword>
<dbReference type="CDD" id="cd00086">
    <property type="entry name" value="homeodomain"/>
    <property type="match status" value="1"/>
</dbReference>
<dbReference type="InterPro" id="IPR050224">
    <property type="entry name" value="TALE_homeobox"/>
</dbReference>
<keyword evidence="3 4" id="KW-0539">Nucleus</keyword>
<keyword evidence="2 4" id="KW-0371">Homeobox</keyword>
<dbReference type="InterPro" id="IPR009057">
    <property type="entry name" value="Homeodomain-like_sf"/>
</dbReference>
<dbReference type="InterPro" id="IPR001356">
    <property type="entry name" value="HD"/>
</dbReference>
<name>A0A4P9W613_9FUNG</name>
<dbReference type="SMART" id="SM00389">
    <property type="entry name" value="HOX"/>
    <property type="match status" value="1"/>
</dbReference>
<dbReference type="GO" id="GO:0003677">
    <property type="term" value="F:DNA binding"/>
    <property type="evidence" value="ECO:0007669"/>
    <property type="project" value="UniProtKB-UniRule"/>
</dbReference>
<feature type="DNA-binding region" description="Homeobox" evidence="4">
    <location>
        <begin position="107"/>
        <end position="164"/>
    </location>
</feature>
<gene>
    <name evidence="6" type="ORF">BDK51DRAFT_27009</name>
</gene>
<dbReference type="GO" id="GO:0006355">
    <property type="term" value="P:regulation of DNA-templated transcription"/>
    <property type="evidence" value="ECO:0007669"/>
    <property type="project" value="InterPro"/>
</dbReference>
<sequence length="213" mass="23519">MAHETVPTLPSIEVVAASLWRLREQAFVSATTSELSACAAGVLLSLSSLPPNNQPSPLLSTVHLLADSILDLCDVEGDPSSSSAPPKNIQKYVSAHHVQDITNQSPDRRERPNHPAWKKSILLEWFHNHRATPAGAFPTDEEKRDLCQRTNLTLSQLNNWFINAVVGVSVNLQRHSSLTFFLHILEPPLLNICLSAWQPVAVTERDSTACHNK</sequence>
<feature type="domain" description="Homeobox" evidence="5">
    <location>
        <begin position="105"/>
        <end position="163"/>
    </location>
</feature>
<comment type="subcellular location">
    <subcellularLocation>
        <location evidence="4">Nucleus</location>
    </subcellularLocation>
</comment>
<evidence type="ECO:0000256" key="1">
    <source>
        <dbReference type="ARBA" id="ARBA00023125"/>
    </source>
</evidence>
<accession>A0A4P9W613</accession>
<dbReference type="Proteomes" id="UP000269721">
    <property type="component" value="Unassembled WGS sequence"/>
</dbReference>
<dbReference type="AlphaFoldDB" id="A0A4P9W613"/>
<dbReference type="EMBL" id="KZ997096">
    <property type="protein sequence ID" value="RKO87881.1"/>
    <property type="molecule type" value="Genomic_DNA"/>
</dbReference>
<reference evidence="7" key="1">
    <citation type="journal article" date="2018" name="Nat. Microbiol.">
        <title>Leveraging single-cell genomics to expand the fungal tree of life.</title>
        <authorList>
            <person name="Ahrendt S.R."/>
            <person name="Quandt C.A."/>
            <person name="Ciobanu D."/>
            <person name="Clum A."/>
            <person name="Salamov A."/>
            <person name="Andreopoulos B."/>
            <person name="Cheng J.F."/>
            <person name="Woyke T."/>
            <person name="Pelin A."/>
            <person name="Henrissat B."/>
            <person name="Reynolds N.K."/>
            <person name="Benny G.L."/>
            <person name="Smith M.E."/>
            <person name="James T.Y."/>
            <person name="Grigoriev I.V."/>
        </authorList>
    </citation>
    <scope>NUCLEOTIDE SEQUENCE [LARGE SCALE GENOMIC DNA]</scope>
</reference>
<evidence type="ECO:0000259" key="5">
    <source>
        <dbReference type="PROSITE" id="PS50071"/>
    </source>
</evidence>
<organism evidence="6 7">
    <name type="scientific">Blyttiomyces helicus</name>
    <dbReference type="NCBI Taxonomy" id="388810"/>
    <lineage>
        <taxon>Eukaryota</taxon>
        <taxon>Fungi</taxon>
        <taxon>Fungi incertae sedis</taxon>
        <taxon>Chytridiomycota</taxon>
        <taxon>Chytridiomycota incertae sedis</taxon>
        <taxon>Chytridiomycetes</taxon>
        <taxon>Chytridiomycetes incertae sedis</taxon>
        <taxon>Blyttiomyces</taxon>
    </lineage>
</organism>
<dbReference type="Gene3D" id="1.10.10.60">
    <property type="entry name" value="Homeodomain-like"/>
    <property type="match status" value="1"/>
</dbReference>
<protein>
    <recommendedName>
        <fullName evidence="5">Homeobox domain-containing protein</fullName>
    </recommendedName>
</protein>
<evidence type="ECO:0000313" key="6">
    <source>
        <dbReference type="EMBL" id="RKO87881.1"/>
    </source>
</evidence>
<evidence type="ECO:0000256" key="4">
    <source>
        <dbReference type="PROSITE-ProRule" id="PRU00108"/>
    </source>
</evidence>
<dbReference type="PANTHER" id="PTHR11850">
    <property type="entry name" value="HOMEOBOX PROTEIN TRANSCRIPTION FACTORS"/>
    <property type="match status" value="1"/>
</dbReference>
<evidence type="ECO:0000256" key="2">
    <source>
        <dbReference type="ARBA" id="ARBA00023155"/>
    </source>
</evidence>